<evidence type="ECO:0000313" key="2">
    <source>
        <dbReference type="EMBL" id="TDR77916.1"/>
    </source>
</evidence>
<dbReference type="RefSeq" id="WP_133681655.1">
    <property type="nucleotide sequence ID" value="NZ_SNZP01000009.1"/>
</dbReference>
<evidence type="ECO:0000256" key="1">
    <source>
        <dbReference type="HAMAP-Rule" id="MF_00761"/>
    </source>
</evidence>
<dbReference type="SUPFAM" id="SSF143744">
    <property type="entry name" value="GlcG-like"/>
    <property type="match status" value="1"/>
</dbReference>
<keyword evidence="3" id="KW-1185">Reference proteome</keyword>
<dbReference type="PIRSF" id="PIRSF008757">
    <property type="entry name" value="UCP008757"/>
    <property type="match status" value="1"/>
</dbReference>
<evidence type="ECO:0000313" key="3">
    <source>
        <dbReference type="Proteomes" id="UP000295611"/>
    </source>
</evidence>
<dbReference type="NCBIfam" id="NF002696">
    <property type="entry name" value="PRK02487.1-5"/>
    <property type="match status" value="1"/>
</dbReference>
<comment type="similarity">
    <text evidence="1">Belongs to the UPF0303 family.</text>
</comment>
<dbReference type="PANTHER" id="PTHR28255:SF1">
    <property type="entry name" value="UPF0303 PROTEIN YBR137W"/>
    <property type="match status" value="1"/>
</dbReference>
<proteinExistence type="inferred from homology"/>
<dbReference type="AlphaFoldDB" id="A0A4R7B2H1"/>
<comment type="caution">
    <text evidence="2">The sequence shown here is derived from an EMBL/GenBank/DDBJ whole genome shotgun (WGS) entry which is preliminary data.</text>
</comment>
<dbReference type="HAMAP" id="MF_00761">
    <property type="entry name" value="UPF0303"/>
    <property type="match status" value="1"/>
</dbReference>
<dbReference type="InterPro" id="IPR010371">
    <property type="entry name" value="YBR137W-like"/>
</dbReference>
<sequence>MGLDQELQQILRQEIELVFPRFDAAAAWELGVALRTAAQKRGAAVVIDIRRGDEILFYHAMPGTTPANADWARRKRNVVEMMRRSSYAVGLQCRISGQTLEQKMGLPTRDYACHGGGFPITVSHTGYLGSIVVSGMQEREDHNIIIEVLAEQLGREAVGA</sequence>
<organism evidence="2 3">
    <name type="scientific">Paludibacterium purpuratum</name>
    <dbReference type="NCBI Taxonomy" id="1144873"/>
    <lineage>
        <taxon>Bacteria</taxon>
        <taxon>Pseudomonadati</taxon>
        <taxon>Pseudomonadota</taxon>
        <taxon>Betaproteobacteria</taxon>
        <taxon>Neisseriales</taxon>
        <taxon>Chromobacteriaceae</taxon>
        <taxon>Paludibacterium</taxon>
    </lineage>
</organism>
<name>A0A4R7B2H1_9NEIS</name>
<dbReference type="Pfam" id="PF03928">
    <property type="entry name" value="HbpS-like"/>
    <property type="match status" value="1"/>
</dbReference>
<dbReference type="OrthoDB" id="9815315at2"/>
<dbReference type="InterPro" id="IPR038084">
    <property type="entry name" value="PduO/GlcC-like_sf"/>
</dbReference>
<gene>
    <name evidence="2" type="ORF">DFP86_109163</name>
</gene>
<accession>A0A4R7B2H1</accession>
<reference evidence="2 3" key="1">
    <citation type="submission" date="2019-03" db="EMBL/GenBank/DDBJ databases">
        <title>Genomic Encyclopedia of Type Strains, Phase III (KMG-III): the genomes of soil and plant-associated and newly described type strains.</title>
        <authorList>
            <person name="Whitman W."/>
        </authorList>
    </citation>
    <scope>NUCLEOTIDE SEQUENCE [LARGE SCALE GENOMIC DNA]</scope>
    <source>
        <strain evidence="2 3">CECT 8976</strain>
    </source>
</reference>
<protein>
    <recommendedName>
        <fullName evidence="1">UPF0303 protein DFP86_109163</fullName>
    </recommendedName>
</protein>
<dbReference type="Proteomes" id="UP000295611">
    <property type="component" value="Unassembled WGS sequence"/>
</dbReference>
<dbReference type="InterPro" id="IPR005624">
    <property type="entry name" value="PduO/GlcC-like"/>
</dbReference>
<dbReference type="EMBL" id="SNZP01000009">
    <property type="protein sequence ID" value="TDR77916.1"/>
    <property type="molecule type" value="Genomic_DNA"/>
</dbReference>
<dbReference type="Gene3D" id="3.30.450.150">
    <property type="entry name" value="Haem-degrading domain"/>
    <property type="match status" value="1"/>
</dbReference>
<dbReference type="PANTHER" id="PTHR28255">
    <property type="match status" value="1"/>
</dbReference>